<sequence>MQDRRALSMCDFASLRNSTREREGVKLGNALVPSSLRCATLSEYRVRSMKKAIRTSQSNSSLQSTTLFTTVNTTHRTRQKALYVTVPLDHAGHVCAREYMEVSSNENSEVEQKSANSQEVQSPNAAKALELNDNTVIGVRHVDYRHISTY</sequence>
<dbReference type="Proteomes" id="UP001151760">
    <property type="component" value="Unassembled WGS sequence"/>
</dbReference>
<name>A0ABQ5FI64_9ASTR</name>
<feature type="region of interest" description="Disordered" evidence="1">
    <location>
        <begin position="103"/>
        <end position="122"/>
    </location>
</feature>
<reference evidence="2" key="1">
    <citation type="journal article" date="2022" name="Int. J. Mol. Sci.">
        <title>Draft Genome of Tanacetum Coccineum: Genomic Comparison of Closely Related Tanacetum-Family Plants.</title>
        <authorList>
            <person name="Yamashiro T."/>
            <person name="Shiraishi A."/>
            <person name="Nakayama K."/>
            <person name="Satake H."/>
        </authorList>
    </citation>
    <scope>NUCLEOTIDE SEQUENCE</scope>
</reference>
<evidence type="ECO:0000313" key="3">
    <source>
        <dbReference type="Proteomes" id="UP001151760"/>
    </source>
</evidence>
<evidence type="ECO:0000256" key="1">
    <source>
        <dbReference type="SAM" id="MobiDB-lite"/>
    </source>
</evidence>
<dbReference type="EMBL" id="BQNB010017395">
    <property type="protein sequence ID" value="GJT62674.1"/>
    <property type="molecule type" value="Genomic_DNA"/>
</dbReference>
<protein>
    <submittedName>
        <fullName evidence="2">Uncharacterized protein</fullName>
    </submittedName>
</protein>
<comment type="caution">
    <text evidence="2">The sequence shown here is derived from an EMBL/GenBank/DDBJ whole genome shotgun (WGS) entry which is preliminary data.</text>
</comment>
<keyword evidence="3" id="KW-1185">Reference proteome</keyword>
<gene>
    <name evidence="2" type="ORF">Tco_1006207</name>
</gene>
<accession>A0ABQ5FI64</accession>
<evidence type="ECO:0000313" key="2">
    <source>
        <dbReference type="EMBL" id="GJT62674.1"/>
    </source>
</evidence>
<feature type="compositionally biased region" description="Polar residues" evidence="1">
    <location>
        <begin position="113"/>
        <end position="122"/>
    </location>
</feature>
<proteinExistence type="predicted"/>
<organism evidence="2 3">
    <name type="scientific">Tanacetum coccineum</name>
    <dbReference type="NCBI Taxonomy" id="301880"/>
    <lineage>
        <taxon>Eukaryota</taxon>
        <taxon>Viridiplantae</taxon>
        <taxon>Streptophyta</taxon>
        <taxon>Embryophyta</taxon>
        <taxon>Tracheophyta</taxon>
        <taxon>Spermatophyta</taxon>
        <taxon>Magnoliopsida</taxon>
        <taxon>eudicotyledons</taxon>
        <taxon>Gunneridae</taxon>
        <taxon>Pentapetalae</taxon>
        <taxon>asterids</taxon>
        <taxon>campanulids</taxon>
        <taxon>Asterales</taxon>
        <taxon>Asteraceae</taxon>
        <taxon>Asteroideae</taxon>
        <taxon>Anthemideae</taxon>
        <taxon>Anthemidinae</taxon>
        <taxon>Tanacetum</taxon>
    </lineage>
</organism>
<reference evidence="2" key="2">
    <citation type="submission" date="2022-01" db="EMBL/GenBank/DDBJ databases">
        <authorList>
            <person name="Yamashiro T."/>
            <person name="Shiraishi A."/>
            <person name="Satake H."/>
            <person name="Nakayama K."/>
        </authorList>
    </citation>
    <scope>NUCLEOTIDE SEQUENCE</scope>
</reference>